<dbReference type="AlphaFoldDB" id="X1DUB8"/>
<evidence type="ECO:0000313" key="1">
    <source>
        <dbReference type="EMBL" id="GAG99981.1"/>
    </source>
</evidence>
<comment type="caution">
    <text evidence="1">The sequence shown here is derived from an EMBL/GenBank/DDBJ whole genome shotgun (WGS) entry which is preliminary data.</text>
</comment>
<name>X1DUB8_9ZZZZ</name>
<accession>X1DUB8</accession>
<proteinExistence type="predicted"/>
<dbReference type="EMBL" id="BART01025363">
    <property type="protein sequence ID" value="GAG99981.1"/>
    <property type="molecule type" value="Genomic_DNA"/>
</dbReference>
<organism evidence="1">
    <name type="scientific">marine sediment metagenome</name>
    <dbReference type="NCBI Taxonomy" id="412755"/>
    <lineage>
        <taxon>unclassified sequences</taxon>
        <taxon>metagenomes</taxon>
        <taxon>ecological metagenomes</taxon>
    </lineage>
</organism>
<sequence length="107" mass="11930">MTEDLISSSRAAIRESELFIALGTKNYVRSIRDPDDEGHHLIVDQITYAKSLGKPAAILLEVSLTSEDEKTVRDALEGMEIIGVFKFESGNEESMESAIIQMRKEVD</sequence>
<protein>
    <submittedName>
        <fullName evidence="1">Uncharacterized protein</fullName>
    </submittedName>
</protein>
<gene>
    <name evidence="1" type="ORF">S01H4_45542</name>
</gene>
<reference evidence="1" key="1">
    <citation type="journal article" date="2014" name="Front. Microbiol.">
        <title>High frequency of phylogenetically diverse reductive dehalogenase-homologous genes in deep subseafloor sedimentary metagenomes.</title>
        <authorList>
            <person name="Kawai M."/>
            <person name="Futagami T."/>
            <person name="Toyoda A."/>
            <person name="Takaki Y."/>
            <person name="Nishi S."/>
            <person name="Hori S."/>
            <person name="Arai W."/>
            <person name="Tsubouchi T."/>
            <person name="Morono Y."/>
            <person name="Uchiyama I."/>
            <person name="Ito T."/>
            <person name="Fujiyama A."/>
            <person name="Inagaki F."/>
            <person name="Takami H."/>
        </authorList>
    </citation>
    <scope>NUCLEOTIDE SEQUENCE</scope>
    <source>
        <strain evidence="1">Expedition CK06-06</strain>
    </source>
</reference>
<feature type="non-terminal residue" evidence="1">
    <location>
        <position position="107"/>
    </location>
</feature>